<dbReference type="FunFam" id="3.40.50.300:FF:003020">
    <property type="entry name" value="SNF2-related domain-containing protein"/>
    <property type="match status" value="1"/>
</dbReference>
<keyword evidence="20" id="KW-1185">Reference proteome</keyword>
<gene>
    <name evidence="19" type="ORF">LSH36_27g07049</name>
</gene>
<evidence type="ECO:0000256" key="6">
    <source>
        <dbReference type="ARBA" id="ARBA00022853"/>
    </source>
</evidence>
<evidence type="ECO:0000256" key="1">
    <source>
        <dbReference type="ARBA" id="ARBA00004123"/>
    </source>
</evidence>
<dbReference type="PROSITE" id="PS51204">
    <property type="entry name" value="HSA"/>
    <property type="match status" value="1"/>
</dbReference>
<keyword evidence="8 12" id="KW-0103">Bromodomain</keyword>
<feature type="domain" description="Helicase ATP-binding" evidence="15">
    <location>
        <begin position="779"/>
        <end position="944"/>
    </location>
</feature>
<feature type="region of interest" description="Disordered" evidence="13">
    <location>
        <begin position="611"/>
        <end position="652"/>
    </location>
</feature>
<dbReference type="FunFam" id="1.20.920.10:FF:000004">
    <property type="entry name" value="probable global transcription activator SNF2L2 isoform X1"/>
    <property type="match status" value="1"/>
</dbReference>
<dbReference type="InterPro" id="IPR029295">
    <property type="entry name" value="SnAC"/>
</dbReference>
<feature type="region of interest" description="Disordered" evidence="13">
    <location>
        <begin position="1393"/>
        <end position="1433"/>
    </location>
</feature>
<keyword evidence="7" id="KW-0805">Transcription regulation</keyword>
<dbReference type="InterPro" id="IPR049730">
    <property type="entry name" value="SNF2/RAD54-like_C"/>
</dbReference>
<feature type="domain" description="QLQ" evidence="18">
    <location>
        <begin position="301"/>
        <end position="336"/>
    </location>
</feature>
<accession>A0AAD9NGJ5</accession>
<comment type="subcellular location">
    <subcellularLocation>
        <location evidence="1">Nucleus</location>
    </subcellularLocation>
</comment>
<dbReference type="PROSITE" id="PS50014">
    <property type="entry name" value="BROMODOMAIN_2"/>
    <property type="match status" value="1"/>
</dbReference>
<dbReference type="InterPro" id="IPR000330">
    <property type="entry name" value="SNF2_N"/>
</dbReference>
<feature type="compositionally biased region" description="Polar residues" evidence="13">
    <location>
        <begin position="20"/>
        <end position="37"/>
    </location>
</feature>
<keyword evidence="11" id="KW-0539">Nucleus</keyword>
<dbReference type="PANTHER" id="PTHR10799">
    <property type="entry name" value="SNF2/RAD54 HELICASE FAMILY"/>
    <property type="match status" value="1"/>
</dbReference>
<dbReference type="SMART" id="SM00592">
    <property type="entry name" value="BRK"/>
    <property type="match status" value="1"/>
</dbReference>
<evidence type="ECO:0000256" key="9">
    <source>
        <dbReference type="ARBA" id="ARBA00023159"/>
    </source>
</evidence>
<comment type="caution">
    <text evidence="19">The sequence shown here is derived from an EMBL/GenBank/DDBJ whole genome shotgun (WGS) entry which is preliminary data.</text>
</comment>
<dbReference type="Proteomes" id="UP001208570">
    <property type="component" value="Unassembled WGS sequence"/>
</dbReference>
<evidence type="ECO:0000259" key="16">
    <source>
        <dbReference type="PROSITE" id="PS51194"/>
    </source>
</evidence>
<dbReference type="GO" id="GO:0048731">
    <property type="term" value="P:system development"/>
    <property type="evidence" value="ECO:0007669"/>
    <property type="project" value="UniProtKB-ARBA"/>
</dbReference>
<dbReference type="CDD" id="cd17996">
    <property type="entry name" value="DEXHc_SMARCA2_SMARCA4"/>
    <property type="match status" value="1"/>
</dbReference>
<dbReference type="GO" id="GO:0006355">
    <property type="term" value="P:regulation of DNA-templated transcription"/>
    <property type="evidence" value="ECO:0007669"/>
    <property type="project" value="InterPro"/>
</dbReference>
<evidence type="ECO:0000256" key="8">
    <source>
        <dbReference type="ARBA" id="ARBA00023117"/>
    </source>
</evidence>
<evidence type="ECO:0000259" key="15">
    <source>
        <dbReference type="PROSITE" id="PS51192"/>
    </source>
</evidence>
<feature type="compositionally biased region" description="Acidic residues" evidence="13">
    <location>
        <begin position="695"/>
        <end position="706"/>
    </location>
</feature>
<evidence type="ECO:0000256" key="3">
    <source>
        <dbReference type="ARBA" id="ARBA00022801"/>
    </source>
</evidence>
<evidence type="ECO:0000256" key="10">
    <source>
        <dbReference type="ARBA" id="ARBA00023163"/>
    </source>
</evidence>
<dbReference type="GO" id="GO:0006325">
    <property type="term" value="P:chromatin organization"/>
    <property type="evidence" value="ECO:0007669"/>
    <property type="project" value="UniProtKB-KW"/>
</dbReference>
<feature type="compositionally biased region" description="Low complexity" evidence="13">
    <location>
        <begin position="38"/>
        <end position="52"/>
    </location>
</feature>
<dbReference type="InterPro" id="IPR037259">
    <property type="entry name" value="BRK_sf"/>
</dbReference>
<dbReference type="GO" id="GO:0016787">
    <property type="term" value="F:hydrolase activity"/>
    <property type="evidence" value="ECO:0007669"/>
    <property type="project" value="UniProtKB-KW"/>
</dbReference>
<dbReference type="SMART" id="SM00487">
    <property type="entry name" value="DEXDc"/>
    <property type="match status" value="1"/>
</dbReference>
<feature type="domain" description="Bromo" evidence="14">
    <location>
        <begin position="1451"/>
        <end position="1521"/>
    </location>
</feature>
<evidence type="ECO:0000259" key="14">
    <source>
        <dbReference type="PROSITE" id="PS50014"/>
    </source>
</evidence>
<dbReference type="PROSITE" id="PS51666">
    <property type="entry name" value="QLQ"/>
    <property type="match status" value="1"/>
</dbReference>
<proteinExistence type="predicted"/>
<evidence type="ECO:0000259" key="17">
    <source>
        <dbReference type="PROSITE" id="PS51204"/>
    </source>
</evidence>
<keyword evidence="9" id="KW-0010">Activator</keyword>
<dbReference type="EMBL" id="JAODUP010000027">
    <property type="protein sequence ID" value="KAK2167486.1"/>
    <property type="molecule type" value="Genomic_DNA"/>
</dbReference>
<reference evidence="19" key="1">
    <citation type="journal article" date="2023" name="Mol. Biol. Evol.">
        <title>Third-Generation Sequencing Reveals the Adaptive Role of the Epigenome in Three Deep-Sea Polychaetes.</title>
        <authorList>
            <person name="Perez M."/>
            <person name="Aroh O."/>
            <person name="Sun Y."/>
            <person name="Lan Y."/>
            <person name="Juniper S.K."/>
            <person name="Young C.R."/>
            <person name="Angers B."/>
            <person name="Qian P.Y."/>
        </authorList>
    </citation>
    <scope>NUCLEOTIDE SEQUENCE</scope>
    <source>
        <strain evidence="19">P08H-3</strain>
    </source>
</reference>
<evidence type="ECO:0000256" key="7">
    <source>
        <dbReference type="ARBA" id="ARBA00023015"/>
    </source>
</evidence>
<feature type="compositionally biased region" description="Basic residues" evidence="13">
    <location>
        <begin position="613"/>
        <end position="623"/>
    </location>
</feature>
<dbReference type="SMART" id="SM00951">
    <property type="entry name" value="QLQ"/>
    <property type="match status" value="1"/>
</dbReference>
<dbReference type="SMART" id="SM00573">
    <property type="entry name" value="HSA"/>
    <property type="match status" value="1"/>
</dbReference>
<dbReference type="SMART" id="SM01314">
    <property type="entry name" value="SnAC"/>
    <property type="match status" value="1"/>
</dbReference>
<keyword evidence="6" id="KW-0156">Chromatin regulator</keyword>
<dbReference type="Pfam" id="PF08880">
    <property type="entry name" value="QLQ"/>
    <property type="match status" value="1"/>
</dbReference>
<dbReference type="InterPro" id="IPR027417">
    <property type="entry name" value="P-loop_NTPase"/>
</dbReference>
<evidence type="ECO:0000259" key="18">
    <source>
        <dbReference type="PROSITE" id="PS51666"/>
    </source>
</evidence>
<dbReference type="Pfam" id="PF00439">
    <property type="entry name" value="Bromodomain"/>
    <property type="match status" value="1"/>
</dbReference>
<sequence length="1575" mass="177682">MMSNTENSQTIMMGPPSHGQGFSSSQQANSGSGPNHMQPSGIQQGAPGSQSSQPPPGSHHPQMSHSAGPNMPQLQGVPMPPENNMEKLQKAINTMEERGMQGDPRYSQLVSLASRTKLGSGPGGQDQGIHSKDMNVCPPPPQGGLYGLLTDTDKQGSYHSTMGSSVSGGSSNMTVHVPSPGYMGNQTSGHMPHGMINSGPMGNQMSGSSDAVGSQLSGNGSMVGQMSSSGQMNSQMSGSNAVGNPNSTNGPMPNQMSGGATMANGPVNSSGPMANQLHGPIGMSAGPVNGGPVCDGMKPSPFTSPQLQQLRAQIMAYKMLARNQPLSEHIRLAVEGKRPFVPMYGRPGDPTASRIHSGQQPPSQALGSVGPQQVQGPAPSIGGKPIGPGGQAFPPAGPEPAGPTMAGMPPPQAQPQANKQGPPGAHGNTPASIQAMMSIQQKQNRIAPVGKPQGLDPVMLLSERENRVATRISLRIKELQNLPAVMNEELKTKAMMELRALRLLNFQRQEYLNAVLQHAKDFRDFHRNMSVRINKCNKAVLTYHANTEREQKKEQERLEKERMRRLMAEDEEGYRRLIDQKKDKRLAFLLQQTDEYVSNLMRLVAEHKLETTKKKRRKKKRRKIVEPHSEDNKESGEHKEEGAHDDSSNASEMRVTVIETSSGKVVSGEAAPLASQLEAWLEMNPGYEVAPREDYDSEEAEEIDSEEEKRLEEEEKKQERLIEAVTQKAAPTEDDEYKESSQNYYTLAHSTRESIKEQPEMMCHGQLKEYQVHGLEWLVSLYNNNLNGILADEMGLGKTIQTIALICYLMERKCNNGPFLIIVPLSTISNWMLEFDRWAPTVIKVAYKGSPNARRLCQSVIRSGKFNVLLTTYEYVIKDKALLSKTRWKYMIIDEGHRMKNHHCKLTQVLNTYYMAPHRVLLTGTPLQNKLPELWALLNFLLPSIFKSCATFEQWFNAPFALTGEKVELNQEETLLIIRRLHKVLRPFLLRRLKKEVESQLPDKVEYVLKCDMSSLQRLLYRHMQARGVLLTDGSEKGKQGKGGTKALMNTIMQLRKICNHPFMFQQIEEAYAEHIGIQGGYVSGPDLYRASGKFELLDRILPKMKKTNHKCLLFCQMTSLMSIMEDYLIYRGYKYLRLDGTTKSEDRGLLLEQFSAEGSEYFLFILSTRAGGLGLNLQTADTVIIFDSDWNPHQDLQAQDRAHRIGQKNEVRVLRLMTVNSVEERILAAARYKLNVDEKVIQAGMFDQKSTGKERQVFLTAILQHEAEVDEVCSNTYHSEADEEEDEIPDDETINQMLARTEEEFELFQQMDIDRRRQSVMDGHRKPRLLEEEELPSWLLKDENEVDRLTYEEEEEKIFGRGSRQRKDVDYSDALTDKEWLRAIEEGNLNEIQSTKKRRKRRNVDEDKEERKKRKKRGRPPVEKMPPNPPKLTRMMKKLYDVVINYEDSDGRILSEPFMVLPSRKELPDYYEIIRKAVDFKKIRQRIKEHKYRSLDDLERDVMLLCKNAQIYNVEGSLIYEDSIVLQSVFTNARERLEKDGNLPTPNESEEEEEEEDKQEEEDGSDDEDDDEDD</sequence>
<dbReference type="InterPro" id="IPR001487">
    <property type="entry name" value="Bromodomain"/>
</dbReference>
<feature type="domain" description="Helicase C-terminal" evidence="16">
    <location>
        <begin position="1097"/>
        <end position="1259"/>
    </location>
</feature>
<dbReference type="GO" id="GO:0042393">
    <property type="term" value="F:histone binding"/>
    <property type="evidence" value="ECO:0007669"/>
    <property type="project" value="InterPro"/>
</dbReference>
<feature type="compositionally biased region" description="Basic and acidic residues" evidence="13">
    <location>
        <begin position="624"/>
        <end position="647"/>
    </location>
</feature>
<evidence type="ECO:0000256" key="11">
    <source>
        <dbReference type="ARBA" id="ARBA00023242"/>
    </source>
</evidence>
<feature type="domain" description="HSA" evidence="17">
    <location>
        <begin position="496"/>
        <end position="568"/>
    </location>
</feature>
<organism evidence="19 20">
    <name type="scientific">Paralvinella palmiformis</name>
    <dbReference type="NCBI Taxonomy" id="53620"/>
    <lineage>
        <taxon>Eukaryota</taxon>
        <taxon>Metazoa</taxon>
        <taxon>Spiralia</taxon>
        <taxon>Lophotrochozoa</taxon>
        <taxon>Annelida</taxon>
        <taxon>Polychaeta</taxon>
        <taxon>Sedentaria</taxon>
        <taxon>Canalipalpata</taxon>
        <taxon>Terebellida</taxon>
        <taxon>Terebelliformia</taxon>
        <taxon>Alvinellidae</taxon>
        <taxon>Paralvinella</taxon>
    </lineage>
</organism>
<name>A0AAD9NGJ5_9ANNE</name>
<feature type="region of interest" description="Disordered" evidence="13">
    <location>
        <begin position="688"/>
        <end position="716"/>
    </location>
</feature>
<dbReference type="FunFam" id="1.20.5.170:FF:000008">
    <property type="entry name" value="probable global transcription activator SNF2L2 isoform X1"/>
    <property type="match status" value="1"/>
</dbReference>
<dbReference type="Pfam" id="PF14619">
    <property type="entry name" value="SnAC"/>
    <property type="match status" value="1"/>
</dbReference>
<evidence type="ECO:0000313" key="20">
    <source>
        <dbReference type="Proteomes" id="UP001208570"/>
    </source>
</evidence>
<dbReference type="Gene3D" id="3.40.5.120">
    <property type="match status" value="1"/>
</dbReference>
<dbReference type="PROSITE" id="PS51194">
    <property type="entry name" value="HELICASE_CTER"/>
    <property type="match status" value="1"/>
</dbReference>
<keyword evidence="5" id="KW-0067">ATP-binding</keyword>
<dbReference type="FunFam" id="3.40.50.10810:FF:000008">
    <property type="entry name" value="Chromatin structure-remodeling complex subunit snf21"/>
    <property type="match status" value="1"/>
</dbReference>
<dbReference type="CDD" id="cd18793">
    <property type="entry name" value="SF2_C_SNF"/>
    <property type="match status" value="1"/>
</dbReference>
<evidence type="ECO:0000256" key="5">
    <source>
        <dbReference type="ARBA" id="ARBA00022840"/>
    </source>
</evidence>
<feature type="compositionally biased region" description="Acidic residues" evidence="13">
    <location>
        <begin position="1549"/>
        <end position="1575"/>
    </location>
</feature>
<evidence type="ECO:0000256" key="13">
    <source>
        <dbReference type="SAM" id="MobiDB-lite"/>
    </source>
</evidence>
<dbReference type="SUPFAM" id="SSF52540">
    <property type="entry name" value="P-loop containing nucleoside triphosphate hydrolases"/>
    <property type="match status" value="2"/>
</dbReference>
<dbReference type="InterPro" id="IPR038718">
    <property type="entry name" value="SNF2-like_sf"/>
</dbReference>
<dbReference type="Pfam" id="PF07533">
    <property type="entry name" value="BRK"/>
    <property type="match status" value="1"/>
</dbReference>
<dbReference type="InterPro" id="IPR014001">
    <property type="entry name" value="Helicase_ATP-bd"/>
</dbReference>
<feature type="region of interest" description="Disordered" evidence="13">
    <location>
        <begin position="1"/>
        <end position="83"/>
    </location>
</feature>
<evidence type="ECO:0000256" key="2">
    <source>
        <dbReference type="ARBA" id="ARBA00022741"/>
    </source>
</evidence>
<dbReference type="GO" id="GO:0048513">
    <property type="term" value="P:animal organ development"/>
    <property type="evidence" value="ECO:0007669"/>
    <property type="project" value="UniProtKB-ARBA"/>
</dbReference>
<dbReference type="InterPro" id="IPR014978">
    <property type="entry name" value="Gln-Leu-Gln_QLQ"/>
</dbReference>
<dbReference type="Gene3D" id="1.20.920.10">
    <property type="entry name" value="Bromodomain-like"/>
    <property type="match status" value="1"/>
</dbReference>
<evidence type="ECO:0000256" key="12">
    <source>
        <dbReference type="PROSITE-ProRule" id="PRU00035"/>
    </source>
</evidence>
<dbReference type="SUPFAM" id="SSF47370">
    <property type="entry name" value="Bromodomain"/>
    <property type="match status" value="1"/>
</dbReference>
<feature type="region of interest" description="Disordered" evidence="13">
    <location>
        <begin position="341"/>
        <end position="430"/>
    </location>
</feature>
<dbReference type="InterPro" id="IPR006576">
    <property type="entry name" value="BRK_domain"/>
</dbReference>
<dbReference type="SMART" id="SM00490">
    <property type="entry name" value="HELICc"/>
    <property type="match status" value="1"/>
</dbReference>
<protein>
    <submittedName>
        <fullName evidence="19">Uncharacterized protein</fullName>
    </submittedName>
</protein>
<feature type="compositionally biased region" description="Polar residues" evidence="13">
    <location>
        <begin position="354"/>
        <end position="375"/>
    </location>
</feature>
<dbReference type="InterPro" id="IPR001650">
    <property type="entry name" value="Helicase_C-like"/>
</dbReference>
<dbReference type="Pfam" id="PF00176">
    <property type="entry name" value="SNF2-rel_dom"/>
    <property type="match status" value="1"/>
</dbReference>
<keyword evidence="4" id="KW-0347">Helicase</keyword>
<dbReference type="Gene3D" id="3.40.50.10810">
    <property type="entry name" value="Tandem AAA-ATPase domain"/>
    <property type="match status" value="1"/>
</dbReference>
<feature type="region of interest" description="Disordered" evidence="13">
    <location>
        <begin position="1536"/>
        <end position="1575"/>
    </location>
</feature>
<dbReference type="Pfam" id="PF00271">
    <property type="entry name" value="Helicase_C"/>
    <property type="match status" value="1"/>
</dbReference>
<feature type="compositionally biased region" description="Basic and acidic residues" evidence="13">
    <location>
        <begin position="707"/>
        <end position="716"/>
    </location>
</feature>
<evidence type="ECO:0000313" key="19">
    <source>
        <dbReference type="EMBL" id="KAK2167486.1"/>
    </source>
</evidence>
<dbReference type="InterPro" id="IPR018359">
    <property type="entry name" value="Bromodomain_CS"/>
</dbReference>
<feature type="compositionally biased region" description="Polar residues" evidence="13">
    <location>
        <begin position="1"/>
        <end position="11"/>
    </location>
</feature>
<feature type="compositionally biased region" description="Low complexity" evidence="13">
    <location>
        <begin position="414"/>
        <end position="425"/>
    </location>
</feature>
<keyword evidence="2" id="KW-0547">Nucleotide-binding</keyword>
<dbReference type="SUPFAM" id="SSF160481">
    <property type="entry name" value="BRK domain-like"/>
    <property type="match status" value="1"/>
</dbReference>
<keyword evidence="3" id="KW-0378">Hydrolase</keyword>
<dbReference type="PROSITE" id="PS51192">
    <property type="entry name" value="HELICASE_ATP_BIND_1"/>
    <property type="match status" value="1"/>
</dbReference>
<keyword evidence="10" id="KW-0804">Transcription</keyword>
<dbReference type="GO" id="GO:0004386">
    <property type="term" value="F:helicase activity"/>
    <property type="evidence" value="ECO:0007669"/>
    <property type="project" value="UniProtKB-KW"/>
</dbReference>
<dbReference type="PROSITE" id="PS00633">
    <property type="entry name" value="BROMODOMAIN_1"/>
    <property type="match status" value="1"/>
</dbReference>
<dbReference type="PRINTS" id="PR00503">
    <property type="entry name" value="BROMODOMAIN"/>
</dbReference>
<dbReference type="Gene3D" id="1.20.5.170">
    <property type="match status" value="1"/>
</dbReference>
<dbReference type="InterPro" id="IPR036427">
    <property type="entry name" value="Bromodomain-like_sf"/>
</dbReference>
<dbReference type="GO" id="GO:0005634">
    <property type="term" value="C:nucleus"/>
    <property type="evidence" value="ECO:0007669"/>
    <property type="project" value="UniProtKB-SubCell"/>
</dbReference>
<dbReference type="InterPro" id="IPR014012">
    <property type="entry name" value="HSA_dom"/>
</dbReference>
<evidence type="ECO:0000256" key="4">
    <source>
        <dbReference type="ARBA" id="ARBA00022806"/>
    </source>
</evidence>
<dbReference type="SMART" id="SM00297">
    <property type="entry name" value="BROMO"/>
    <property type="match status" value="1"/>
</dbReference>
<dbReference type="Pfam" id="PF07529">
    <property type="entry name" value="HSA"/>
    <property type="match status" value="1"/>
</dbReference>
<dbReference type="CDD" id="cd05516">
    <property type="entry name" value="Bromo_SNF2L2"/>
    <property type="match status" value="1"/>
</dbReference>
<dbReference type="GO" id="GO:0005524">
    <property type="term" value="F:ATP binding"/>
    <property type="evidence" value="ECO:0007669"/>
    <property type="project" value="UniProtKB-KW"/>
</dbReference>
<dbReference type="Gene3D" id="3.40.50.300">
    <property type="entry name" value="P-loop containing nucleotide triphosphate hydrolases"/>
    <property type="match status" value="1"/>
</dbReference>